<dbReference type="Proteomes" id="UP000887159">
    <property type="component" value="Unassembled WGS sequence"/>
</dbReference>
<keyword evidence="2" id="KW-1185">Reference proteome</keyword>
<reference evidence="1" key="1">
    <citation type="submission" date="2020-08" db="EMBL/GenBank/DDBJ databases">
        <title>Multicomponent nature underlies the extraordinary mechanical properties of spider dragline silk.</title>
        <authorList>
            <person name="Kono N."/>
            <person name="Nakamura H."/>
            <person name="Mori M."/>
            <person name="Yoshida Y."/>
            <person name="Ohtoshi R."/>
            <person name="Malay A.D."/>
            <person name="Moran D.A.P."/>
            <person name="Tomita M."/>
            <person name="Numata K."/>
            <person name="Arakawa K."/>
        </authorList>
    </citation>
    <scope>NUCLEOTIDE SEQUENCE</scope>
</reference>
<sequence>MRKRLRRNIDAHEMIRRSRIAYHENMSLVPKEDIETEPTLNEMFQKVSVLLDCPTVSSEEFIAVDDDMCIQPQLWQPQHDLNVTDVYKRLAQLKR</sequence>
<organism evidence="1 2">
    <name type="scientific">Trichonephila clavipes</name>
    <name type="common">Golden silk orbweaver</name>
    <name type="synonym">Nephila clavipes</name>
    <dbReference type="NCBI Taxonomy" id="2585209"/>
    <lineage>
        <taxon>Eukaryota</taxon>
        <taxon>Metazoa</taxon>
        <taxon>Ecdysozoa</taxon>
        <taxon>Arthropoda</taxon>
        <taxon>Chelicerata</taxon>
        <taxon>Arachnida</taxon>
        <taxon>Araneae</taxon>
        <taxon>Araneomorphae</taxon>
        <taxon>Entelegynae</taxon>
        <taxon>Araneoidea</taxon>
        <taxon>Nephilidae</taxon>
        <taxon>Trichonephila</taxon>
    </lineage>
</organism>
<dbReference type="AlphaFoldDB" id="A0A8X6SRW8"/>
<gene>
    <name evidence="1" type="ORF">TNCV_735571</name>
</gene>
<evidence type="ECO:0000313" key="2">
    <source>
        <dbReference type="Proteomes" id="UP000887159"/>
    </source>
</evidence>
<accession>A0A8X6SRW8</accession>
<name>A0A8X6SRW8_TRICX</name>
<evidence type="ECO:0000313" key="1">
    <source>
        <dbReference type="EMBL" id="GFY16528.1"/>
    </source>
</evidence>
<protein>
    <submittedName>
        <fullName evidence="1">Uncharacterized protein</fullName>
    </submittedName>
</protein>
<proteinExistence type="predicted"/>
<dbReference type="EMBL" id="BMAU01021339">
    <property type="protein sequence ID" value="GFY16528.1"/>
    <property type="molecule type" value="Genomic_DNA"/>
</dbReference>
<comment type="caution">
    <text evidence="1">The sequence shown here is derived from an EMBL/GenBank/DDBJ whole genome shotgun (WGS) entry which is preliminary data.</text>
</comment>